<feature type="compositionally biased region" description="Basic residues" evidence="3">
    <location>
        <begin position="237"/>
        <end position="249"/>
    </location>
</feature>
<evidence type="ECO:0000256" key="2">
    <source>
        <dbReference type="ARBA" id="ARBA00022737"/>
    </source>
</evidence>
<dbReference type="Gene3D" id="2.120.10.80">
    <property type="entry name" value="Kelch-type beta propeller"/>
    <property type="match status" value="2"/>
</dbReference>
<evidence type="ECO:0000313" key="5">
    <source>
        <dbReference type="RefSeq" id="XP_018085851.1"/>
    </source>
</evidence>
<evidence type="ECO:0000256" key="1">
    <source>
        <dbReference type="ARBA" id="ARBA00022441"/>
    </source>
</evidence>
<dbReference type="Proteomes" id="UP000186698">
    <property type="component" value="Chromosome 8L"/>
</dbReference>
<evidence type="ECO:0000256" key="3">
    <source>
        <dbReference type="SAM" id="MobiDB-lite"/>
    </source>
</evidence>
<evidence type="ECO:0000313" key="4">
    <source>
        <dbReference type="Proteomes" id="UP000186698"/>
    </source>
</evidence>
<dbReference type="Pfam" id="PF13415">
    <property type="entry name" value="Beta-prop_FBX42"/>
    <property type="match status" value="1"/>
</dbReference>
<dbReference type="PANTHER" id="PTHR46093:SF19">
    <property type="entry name" value="RAB9 EFFECTOR PROTEIN WITH KELCH MOTIFS-LIKE"/>
    <property type="match status" value="1"/>
</dbReference>
<dbReference type="AlphaFoldDB" id="A0A8J0TJK8"/>
<dbReference type="GeneID" id="108698685"/>
<keyword evidence="4" id="KW-1185">Reference proteome</keyword>
<dbReference type="PANTHER" id="PTHR46093">
    <property type="entry name" value="ACYL-COA-BINDING DOMAIN-CONTAINING PROTEIN 5"/>
    <property type="match status" value="1"/>
</dbReference>
<accession>A0A8J0TJK8</accession>
<reference evidence="5" key="1">
    <citation type="submission" date="2025-08" db="UniProtKB">
        <authorList>
            <consortium name="RefSeq"/>
        </authorList>
    </citation>
    <scope>IDENTIFICATION</scope>
    <source>
        <strain evidence="5">J_2021</strain>
        <tissue evidence="5">Erythrocytes</tissue>
    </source>
</reference>
<dbReference type="InterPro" id="IPR015915">
    <property type="entry name" value="Kelch-typ_b-propeller"/>
</dbReference>
<keyword evidence="1" id="KW-0880">Kelch repeat</keyword>
<dbReference type="KEGG" id="xla:108698685"/>
<dbReference type="RefSeq" id="XP_018085851.1">
    <property type="nucleotide sequence ID" value="XM_018230362.2"/>
</dbReference>
<keyword evidence="2" id="KW-0677">Repeat</keyword>
<sequence length="585" mass="64727">MCESCCQRLLSTDQKEPFLSHWPLSPLSPVYTMGRVEFYALWSLLEAPRQLISKGGRMSFQLPLPLPLPKQLIVFGLGEWSSYTRDTCITVQLVTGETQKQPLGTLSADSRLDTRSLVWEGEWSRNIVMECVKLASQGIPAKLSLTVTGQVLKAPKFSSSTPARRRLSVGVLKSPLLSESTIVPVRAPEDKSQPEEVTELVVGGKLKDSPPLKKAAVNLPLHSKQGGKGGQGNLKKLNWKPKNPRRLRFSSRGSEEGSEAEVCPSPRWYHSICLCDPETAILIGGEGANQQPCKDSLWKLEIDSDFWFPMDELCAGPSPQSSRGHTATFDLETKKLFVFGGMRDRCNFNNVYILDTVEWKWTLVTAVGKVPTLTHHSATMYQRELYVFGGLCPQSGTEIGGCSNSLYIFNPDYNIWYQPIVEGERPLPRFGHTATLLGNRVVIFGGRRSPSPVYLNDLYILDLGYMEYSTVSTSVEKPSPRSFHAAVKVSDHKFLVHGGCSLLGPLSDAFIFDIDTLSWCSVKFGDLPPMPRAGHTLLNLTSSHLTDADKEKHKGRSICSVLIIGGSDASGTFYCDNPKLQLELD</sequence>
<feature type="region of interest" description="Disordered" evidence="3">
    <location>
        <begin position="221"/>
        <end position="261"/>
    </location>
</feature>
<organism evidence="4 5">
    <name type="scientific">Xenopus laevis</name>
    <name type="common">African clawed frog</name>
    <dbReference type="NCBI Taxonomy" id="8355"/>
    <lineage>
        <taxon>Eukaryota</taxon>
        <taxon>Metazoa</taxon>
        <taxon>Chordata</taxon>
        <taxon>Craniata</taxon>
        <taxon>Vertebrata</taxon>
        <taxon>Euteleostomi</taxon>
        <taxon>Amphibia</taxon>
        <taxon>Batrachia</taxon>
        <taxon>Anura</taxon>
        <taxon>Pipoidea</taxon>
        <taxon>Pipidae</taxon>
        <taxon>Xenopodinae</taxon>
        <taxon>Xenopus</taxon>
        <taxon>Xenopus</taxon>
    </lineage>
</organism>
<dbReference type="OrthoDB" id="10250130at2759"/>
<dbReference type="SUPFAM" id="SSF117281">
    <property type="entry name" value="Kelch motif"/>
    <property type="match status" value="1"/>
</dbReference>
<gene>
    <name evidence="5" type="primary">LOC108698685</name>
</gene>
<name>A0A8J0TJK8_XENLA</name>
<protein>
    <submittedName>
        <fullName evidence="5">Uncharacterized protein LOC108698685 isoform X1</fullName>
    </submittedName>
</protein>
<proteinExistence type="predicted"/>